<evidence type="ECO:0000313" key="8">
    <source>
        <dbReference type="EMBL" id="CDM66903.1"/>
    </source>
</evidence>
<proteinExistence type="predicted"/>
<dbReference type="Pfam" id="PF25967">
    <property type="entry name" value="RND-MFP_C"/>
    <property type="match status" value="1"/>
</dbReference>
<organism evidence="8 9">
    <name type="scientific">Pyrinomonas methylaliphatogenes</name>
    <dbReference type="NCBI Taxonomy" id="454194"/>
    <lineage>
        <taxon>Bacteria</taxon>
        <taxon>Pseudomonadati</taxon>
        <taxon>Acidobacteriota</taxon>
        <taxon>Blastocatellia</taxon>
        <taxon>Blastocatellales</taxon>
        <taxon>Pyrinomonadaceae</taxon>
        <taxon>Pyrinomonas</taxon>
    </lineage>
</organism>
<dbReference type="Gene3D" id="2.40.50.100">
    <property type="match status" value="2"/>
</dbReference>
<dbReference type="AlphaFoldDB" id="A0A0B6X048"/>
<feature type="domain" description="Multidrug resistance protein MdtA-like barrel-sandwich hybrid" evidence="6">
    <location>
        <begin position="65"/>
        <end position="298"/>
    </location>
</feature>
<reference evidence="8 9" key="2">
    <citation type="submission" date="2015-01" db="EMBL/GenBank/DDBJ databases">
        <title>Complete genome sequence of Pyrinomonas methylaliphatogenes type strain K22T.</title>
        <authorList>
            <person name="Lee K.C.Y."/>
            <person name="Power J.F."/>
            <person name="Dunfield P.F."/>
            <person name="Morgan X.C."/>
            <person name="Huttenhower C."/>
            <person name="Stott M.B."/>
        </authorList>
    </citation>
    <scope>NUCLEOTIDE SEQUENCE [LARGE SCALE GENOMIC DNA]</scope>
    <source>
        <strain evidence="8 9">K22</strain>
    </source>
</reference>
<sequence>MALSRKRKIIIATSAILVLTIIIVISIFANRREEPEVTTARVEVRPELRSVVTASGEVRPIQFLNLTSEVAGRIEEIYVNAGDYVRKGQPLVRLDPTQLQAQEQAQLAAVQAALSDVQNARTQVAAAENQVAQAQQNLVAAEAALAQARQQVVTAQTDVDRAQVDFNTAQRELRRVTELVESGVASRSEYDAARDRYEQARVALRAAQARLEQQRIAVEEAKARVNQQQIAVRDARNGVERARASVRSAEARADQAQALLRGQASQRAKATQYSPLTGVVADIQARVGQYAVAGLSTTPLMIIADMSTINVEVNVDETEIARVEVGQPAKIKVDALGERELEGVVTQKNPLAVGKSDLQGGGISSRVNTQEAKEFKVVIELRNLSDEVHDTLRPGMSATATIITEVKKNVIAIPLQAIVEKAATPSGSPSPTPQPTLPSTQRPKTIKGVYILEGNKAKFVEVTTGITGENDVEITSGLQPGTEVITGPSRVLRTLKDGTVVKRQTRRSTASNSNENR</sequence>
<gene>
    <name evidence="8" type="ORF">PYK22_02944</name>
</gene>
<dbReference type="PANTHER" id="PTHR32347">
    <property type="entry name" value="EFFLUX SYSTEM COMPONENT YKNX-RELATED"/>
    <property type="match status" value="1"/>
</dbReference>
<dbReference type="InterPro" id="IPR058625">
    <property type="entry name" value="MdtA-like_BSH"/>
</dbReference>
<feature type="region of interest" description="Disordered" evidence="4">
    <location>
        <begin position="422"/>
        <end position="444"/>
    </location>
</feature>
<comment type="subcellular location">
    <subcellularLocation>
        <location evidence="1">Cell envelope</location>
    </subcellularLocation>
</comment>
<dbReference type="InterPro" id="IPR050465">
    <property type="entry name" value="UPF0194_transport"/>
</dbReference>
<evidence type="ECO:0000259" key="7">
    <source>
        <dbReference type="Pfam" id="PF25967"/>
    </source>
</evidence>
<keyword evidence="2 3" id="KW-0175">Coiled coil</keyword>
<dbReference type="Proteomes" id="UP000031518">
    <property type="component" value="Unassembled WGS sequence"/>
</dbReference>
<dbReference type="PRINTS" id="PR01490">
    <property type="entry name" value="RTXTOXIND"/>
</dbReference>
<dbReference type="Gene3D" id="2.40.420.20">
    <property type="match status" value="1"/>
</dbReference>
<dbReference type="GO" id="GO:0030313">
    <property type="term" value="C:cell envelope"/>
    <property type="evidence" value="ECO:0007669"/>
    <property type="project" value="UniProtKB-SubCell"/>
</dbReference>
<evidence type="ECO:0000256" key="3">
    <source>
        <dbReference type="SAM" id="Coils"/>
    </source>
</evidence>
<dbReference type="Gene3D" id="2.40.30.170">
    <property type="match status" value="1"/>
</dbReference>
<evidence type="ECO:0000313" key="9">
    <source>
        <dbReference type="Proteomes" id="UP000031518"/>
    </source>
</evidence>
<keyword evidence="9" id="KW-1185">Reference proteome</keyword>
<accession>A0A0B6X048</accession>
<dbReference type="STRING" id="454194.PYK22_02944"/>
<feature type="transmembrane region" description="Helical" evidence="5">
    <location>
        <begin position="9"/>
        <end position="29"/>
    </location>
</feature>
<evidence type="ECO:0000256" key="2">
    <source>
        <dbReference type="ARBA" id="ARBA00023054"/>
    </source>
</evidence>
<dbReference type="EMBL" id="CBXV010000008">
    <property type="protein sequence ID" value="CDM66903.1"/>
    <property type="molecule type" value="Genomic_DNA"/>
</dbReference>
<evidence type="ECO:0000256" key="5">
    <source>
        <dbReference type="SAM" id="Phobius"/>
    </source>
</evidence>
<keyword evidence="5" id="KW-1133">Transmembrane helix</keyword>
<keyword evidence="5" id="KW-0812">Transmembrane</keyword>
<evidence type="ECO:0000256" key="4">
    <source>
        <dbReference type="SAM" id="MobiDB-lite"/>
    </source>
</evidence>
<evidence type="ECO:0000256" key="1">
    <source>
        <dbReference type="ARBA" id="ARBA00004196"/>
    </source>
</evidence>
<dbReference type="InterPro" id="IPR058627">
    <property type="entry name" value="MdtA-like_C"/>
</dbReference>
<reference evidence="8 9" key="1">
    <citation type="submission" date="2013-12" db="EMBL/GenBank/DDBJ databases">
        <authorList>
            <person name="Stott M."/>
        </authorList>
    </citation>
    <scope>NUCLEOTIDE SEQUENCE [LARGE SCALE GENOMIC DNA]</scope>
    <source>
        <strain evidence="8 9">K22</strain>
    </source>
</reference>
<keyword evidence="5" id="KW-0472">Membrane</keyword>
<dbReference type="Pfam" id="PF25917">
    <property type="entry name" value="BSH_RND"/>
    <property type="match status" value="1"/>
</dbReference>
<dbReference type="SUPFAM" id="SSF111369">
    <property type="entry name" value="HlyD-like secretion proteins"/>
    <property type="match status" value="3"/>
</dbReference>
<name>A0A0B6X048_9BACT</name>
<feature type="domain" description="Multidrug resistance protein MdtA-like C-terminal permuted SH3" evidence="7">
    <location>
        <begin position="451"/>
        <end position="487"/>
    </location>
</feature>
<dbReference type="Gene3D" id="1.10.287.470">
    <property type="entry name" value="Helix hairpin bin"/>
    <property type="match status" value="1"/>
</dbReference>
<protein>
    <submittedName>
        <fullName evidence="8">Multidrug resistance efflux pump</fullName>
    </submittedName>
</protein>
<evidence type="ECO:0000259" key="6">
    <source>
        <dbReference type="Pfam" id="PF25917"/>
    </source>
</evidence>
<feature type="coiled-coil region" evidence="3">
    <location>
        <begin position="110"/>
        <end position="259"/>
    </location>
</feature>